<keyword evidence="1" id="KW-0812">Transmembrane</keyword>
<accession>M4QE38</accession>
<sequence length="262" mass="28820">MEIPTIRIDQNQIRTIQIQSNYISDIPKWLTSEPPMAIPIYPPVTQQVGVPIIDMPGCVEAHEQDGGKNENLIDDDPKGSKIFCDAGLPSFNPIDYSPDQLEYEYEAPVPPVAPPPEDTEVNTEVPDIPVTDEDVECPGPNQPRVGDLTVSGDERVIGHELSEDGKICVVLYEPTTAVEKYLPSTNQVSTTAAIAVVATAAAAATPLLLRVVKPIVKQLIKRIQKFFGKEPPQPSRIEIKANQIRAKRGLPPLKVKRQKKPR</sequence>
<organism evidence="2 3">
    <name type="scientific">Cyanophage P-RSM1</name>
    <dbReference type="NCBI Taxonomy" id="536444"/>
    <lineage>
        <taxon>Viruses</taxon>
        <taxon>Duplodnaviria</taxon>
        <taxon>Heunggongvirae</taxon>
        <taxon>Uroviricota</taxon>
        <taxon>Caudoviricetes</taxon>
        <taxon>Pantevenvirales</taxon>
        <taxon>Kyanoviridae</taxon>
        <taxon>Emcearvirus</taxon>
        <taxon>Emcearvirus gerard</taxon>
    </lineage>
</organism>
<dbReference type="OrthoDB" id="9638at10239"/>
<dbReference type="KEGG" id="vg:15312122"/>
<proteinExistence type="predicted"/>
<protein>
    <recommendedName>
        <fullName evidence="4">Gp164</fullName>
    </recommendedName>
</protein>
<reference evidence="2 3" key="1">
    <citation type="submission" date="2010-11" db="EMBL/GenBank/DDBJ databases">
        <title>The Genome Sequence of Cyanophage P-RSM1.</title>
        <authorList>
            <consortium name="The Broad Institute Genome Sequencing Platform"/>
            <person name="Henn M.R."/>
            <person name="Sullivan M.S."/>
            <person name="Osburne M.S."/>
            <person name="Levin J."/>
            <person name="Malboeuf C."/>
            <person name="Casali M."/>
            <person name="Russ C."/>
            <person name="Lennon N."/>
            <person name="Chapman S.B."/>
            <person name="Erlich R."/>
            <person name="Young S.K."/>
            <person name="Yandava C."/>
            <person name="Zeng Q."/>
            <person name="Alvarado L."/>
            <person name="Anderson S."/>
            <person name="Berlin A."/>
            <person name="Chen Z."/>
            <person name="Freedman E."/>
            <person name="Gellesch M."/>
            <person name="Goldberg J."/>
            <person name="Green L."/>
            <person name="Griggs A."/>
            <person name="Gujja S."/>
            <person name="Heilman E.R."/>
            <person name="Heiman D."/>
            <person name="Hollinger A."/>
            <person name="Howarth C."/>
            <person name="Larson L."/>
            <person name="Mehta T."/>
            <person name="Pearson M."/>
            <person name="Roberts A."/>
            <person name="Ryan E."/>
            <person name="Saif S."/>
            <person name="Shea T."/>
            <person name="Shenoy N."/>
            <person name="Sisk P."/>
            <person name="Stolte C."/>
            <person name="Sykes S."/>
            <person name="White J."/>
            <person name="Yu Q."/>
            <person name="Coleman M.L."/>
            <person name="Huang K.H."/>
            <person name="Weigele P.R."/>
            <person name="DeFrancesco A.S."/>
            <person name="Kern S.E."/>
            <person name="Thompson L.R."/>
            <person name="Fu R."/>
            <person name="Hombeck B."/>
            <person name="Chisholm S.W."/>
            <person name="Haas B."/>
            <person name="Nusbaum C."/>
            <person name="Birren B."/>
        </authorList>
    </citation>
    <scope>NUCLEOTIDE SEQUENCE [LARGE SCALE GENOMIC DNA]</scope>
    <source>
        <strain evidence="2 3">P-RSM1</strain>
    </source>
</reference>
<dbReference type="EMBL" id="HQ634175">
    <property type="protein sequence ID" value="AGH26468.1"/>
    <property type="molecule type" value="Genomic_DNA"/>
</dbReference>
<keyword evidence="1" id="KW-0472">Membrane</keyword>
<dbReference type="RefSeq" id="YP_007877703.1">
    <property type="nucleotide sequence ID" value="NC_021071.1"/>
</dbReference>
<evidence type="ECO:0000313" key="3">
    <source>
        <dbReference type="Proteomes" id="UP000201235"/>
    </source>
</evidence>
<keyword evidence="3" id="KW-1185">Reference proteome</keyword>
<dbReference type="Proteomes" id="UP000201235">
    <property type="component" value="Segment"/>
</dbReference>
<gene>
    <name evidence="2" type="ORF">CPPG_00152</name>
</gene>
<evidence type="ECO:0000256" key="1">
    <source>
        <dbReference type="SAM" id="Phobius"/>
    </source>
</evidence>
<evidence type="ECO:0000313" key="2">
    <source>
        <dbReference type="EMBL" id="AGH26468.1"/>
    </source>
</evidence>
<feature type="transmembrane region" description="Helical" evidence="1">
    <location>
        <begin position="192"/>
        <end position="212"/>
    </location>
</feature>
<dbReference type="GeneID" id="15312122"/>
<evidence type="ECO:0008006" key="4">
    <source>
        <dbReference type="Google" id="ProtNLM"/>
    </source>
</evidence>
<keyword evidence="1" id="KW-1133">Transmembrane helix</keyword>
<name>M4QE38_9CAUD</name>